<dbReference type="Gene3D" id="6.10.140.1350">
    <property type="match status" value="1"/>
</dbReference>
<evidence type="ECO:0000313" key="3">
    <source>
        <dbReference type="Proteomes" id="UP000179807"/>
    </source>
</evidence>
<dbReference type="GeneID" id="94831768"/>
<feature type="compositionally biased region" description="Polar residues" evidence="1">
    <location>
        <begin position="7"/>
        <end position="18"/>
    </location>
</feature>
<evidence type="ECO:0000256" key="1">
    <source>
        <dbReference type="SAM" id="MobiDB-lite"/>
    </source>
</evidence>
<dbReference type="EMBL" id="MLAK01000100">
    <property type="protein sequence ID" value="OHT16550.1"/>
    <property type="molecule type" value="Genomic_DNA"/>
</dbReference>
<accession>A0A1J4L3M5</accession>
<dbReference type="AlphaFoldDB" id="A0A1J4L3M5"/>
<evidence type="ECO:0000313" key="2">
    <source>
        <dbReference type="EMBL" id="OHT16550.1"/>
    </source>
</evidence>
<dbReference type="VEuPathDB" id="TrichDB:TRFO_13145"/>
<feature type="region of interest" description="Disordered" evidence="1">
    <location>
        <begin position="1"/>
        <end position="23"/>
    </location>
</feature>
<organism evidence="2 3">
    <name type="scientific">Tritrichomonas foetus</name>
    <dbReference type="NCBI Taxonomy" id="1144522"/>
    <lineage>
        <taxon>Eukaryota</taxon>
        <taxon>Metamonada</taxon>
        <taxon>Parabasalia</taxon>
        <taxon>Tritrichomonadida</taxon>
        <taxon>Tritrichomonadidae</taxon>
        <taxon>Tritrichomonas</taxon>
    </lineage>
</organism>
<protein>
    <submittedName>
        <fullName evidence="2">Uncharacterized protein</fullName>
    </submittedName>
</protein>
<feature type="region of interest" description="Disordered" evidence="1">
    <location>
        <begin position="260"/>
        <end position="287"/>
    </location>
</feature>
<gene>
    <name evidence="2" type="ORF">TRFO_13145</name>
</gene>
<comment type="caution">
    <text evidence="2">The sequence shown here is derived from an EMBL/GenBank/DDBJ whole genome shotgun (WGS) entry which is preliminary data.</text>
</comment>
<dbReference type="OrthoDB" id="10549237at2759"/>
<sequence>MFGQGSTGFNFGFGQTQQKQEEEKPHFQITEQMLISELPDDIAKEFIDVFTQIHDNTKELAQNSSNVTSCTVESDVASIKKETIDCINGSLASIAHQIDFGQAAFAESKNELSVAKSDFDNCSHFRGTPSPFIKRYVTRIHKTADELTQSLASYSSRFQSQQSNSSESGSAILNKMLTEQHQAILRCSSRVAALMEKLDKARSAMSSKLKTNIKFEQAEDSQQNLCSQKLQEAWRRFTADQKQKLYKIADETDLFGNSATAAKPAQSTGTFNFGGFGGQSAFGNKKR</sequence>
<name>A0A1J4L3M5_9EUKA</name>
<keyword evidence="3" id="KW-1185">Reference proteome</keyword>
<reference evidence="2" key="1">
    <citation type="submission" date="2016-10" db="EMBL/GenBank/DDBJ databases">
        <authorList>
            <person name="Benchimol M."/>
            <person name="Almeida L.G."/>
            <person name="Vasconcelos A.T."/>
            <person name="Perreira-Neves A."/>
            <person name="Rosa I.A."/>
            <person name="Tasca T."/>
            <person name="Bogo M.R."/>
            <person name="de Souza W."/>
        </authorList>
    </citation>
    <scope>NUCLEOTIDE SEQUENCE [LARGE SCALE GENOMIC DNA]</scope>
    <source>
        <strain evidence="2">K</strain>
    </source>
</reference>
<dbReference type="Proteomes" id="UP000179807">
    <property type="component" value="Unassembled WGS sequence"/>
</dbReference>
<dbReference type="RefSeq" id="XP_068369686.1">
    <property type="nucleotide sequence ID" value="XM_068497064.1"/>
</dbReference>
<proteinExistence type="predicted"/>